<organism evidence="2 3">
    <name type="scientific">Camelus dromedarius</name>
    <name type="common">Dromedary</name>
    <name type="synonym">Arabian camel</name>
    <dbReference type="NCBI Taxonomy" id="9838"/>
    <lineage>
        <taxon>Eukaryota</taxon>
        <taxon>Metazoa</taxon>
        <taxon>Chordata</taxon>
        <taxon>Craniata</taxon>
        <taxon>Vertebrata</taxon>
        <taxon>Euteleostomi</taxon>
        <taxon>Mammalia</taxon>
        <taxon>Eutheria</taxon>
        <taxon>Laurasiatheria</taxon>
        <taxon>Artiodactyla</taxon>
        <taxon>Tylopoda</taxon>
        <taxon>Camelidae</taxon>
        <taxon>Camelus</taxon>
    </lineage>
</organism>
<feature type="region of interest" description="Disordered" evidence="1">
    <location>
        <begin position="111"/>
        <end position="130"/>
    </location>
</feature>
<reference evidence="2 3" key="1">
    <citation type="journal article" date="2019" name="Mol. Ecol. Resour.">
        <title>Improving Illumina assemblies with Hi-C and long reads: an example with the North African dromedary.</title>
        <authorList>
            <person name="Elbers J.P."/>
            <person name="Rogers M.F."/>
            <person name="Perelman P.L."/>
            <person name="Proskuryakova A.A."/>
            <person name="Serdyukova N.A."/>
            <person name="Johnson W.E."/>
            <person name="Horin P."/>
            <person name="Corander J."/>
            <person name="Murphy D."/>
            <person name="Burger P.A."/>
        </authorList>
    </citation>
    <scope>NUCLEOTIDE SEQUENCE [LARGE SCALE GENOMIC DNA]</scope>
    <source>
        <strain evidence="2">Drom800</strain>
        <tissue evidence="2">Blood</tissue>
    </source>
</reference>
<evidence type="ECO:0000313" key="3">
    <source>
        <dbReference type="Proteomes" id="UP000299084"/>
    </source>
</evidence>
<gene>
    <name evidence="2" type="ORF">Cadr_000010921</name>
</gene>
<evidence type="ECO:0000256" key="1">
    <source>
        <dbReference type="SAM" id="MobiDB-lite"/>
    </source>
</evidence>
<name>A0A5N4DUF3_CAMDR</name>
<feature type="compositionally biased region" description="Basic and acidic residues" evidence="1">
    <location>
        <begin position="304"/>
        <end position="320"/>
    </location>
</feature>
<accession>A0A5N4DUF3</accession>
<feature type="region of interest" description="Disordered" evidence="1">
    <location>
        <begin position="299"/>
        <end position="324"/>
    </location>
</feature>
<dbReference type="EMBL" id="JWIN03000009">
    <property type="protein sequence ID" value="KAB1274687.1"/>
    <property type="molecule type" value="Genomic_DNA"/>
</dbReference>
<evidence type="ECO:0000313" key="2">
    <source>
        <dbReference type="EMBL" id="KAB1274687.1"/>
    </source>
</evidence>
<comment type="caution">
    <text evidence="2">The sequence shown here is derived from an EMBL/GenBank/DDBJ whole genome shotgun (WGS) entry which is preliminary data.</text>
</comment>
<proteinExistence type="predicted"/>
<protein>
    <submittedName>
        <fullName evidence="2">Uncharacterized protein</fullName>
    </submittedName>
</protein>
<dbReference type="Proteomes" id="UP000299084">
    <property type="component" value="Unassembled WGS sequence"/>
</dbReference>
<dbReference type="AlphaFoldDB" id="A0A5N4DUF3"/>
<sequence>MLHACRRCESPPQGGLWLWDQEQLTTRWRPWDELMWLCILTEQPCQEPLSLAKGSKYRFQVPKALLWKEPEGSVAEEGLDQQGKSRNNAFQMPEKQLVHLQGWEPFLGAGRTKPRSLSTGRPASARAGQDGFQSAPRFRVIICLRVKREWNPCRGLITRAEHMAAHLQTSRRRALSGTQLAPARLSNVYASARTQVGLPAVILSTFILLRASSISTSSALPRHPFLPQVLGTTLSNPAPPGGFDEMGIARSTATCQNRHQAADSIWEAWLLRRWKHQEDPLSHNHLSFSAVARGAGVEALRAQRQRERQEKGSERHEKGETLISATGVRVRVSPSRHRHPCS</sequence>
<keyword evidence="3" id="KW-1185">Reference proteome</keyword>